<comment type="caution">
    <text evidence="1">The sequence shown here is derived from an EMBL/GenBank/DDBJ whole genome shotgun (WGS) entry which is preliminary data.</text>
</comment>
<protein>
    <recommendedName>
        <fullName evidence="3">DUF5678 domain-containing protein</fullName>
    </recommendedName>
</protein>
<organism evidence="1 2">
    <name type="scientific">Candidatus Roizmanbacteria bacterium GW2011_GWC2_41_7</name>
    <dbReference type="NCBI Taxonomy" id="1618487"/>
    <lineage>
        <taxon>Bacteria</taxon>
        <taxon>Candidatus Roizmaniibacteriota</taxon>
    </lineage>
</organism>
<gene>
    <name evidence="1" type="ORF">UU78_C0057G0009</name>
</gene>
<name>A0A0G0X6G6_9BACT</name>
<reference evidence="1 2" key="1">
    <citation type="journal article" date="2015" name="Nature">
        <title>rRNA introns, odd ribosomes, and small enigmatic genomes across a large radiation of phyla.</title>
        <authorList>
            <person name="Brown C.T."/>
            <person name="Hug L.A."/>
            <person name="Thomas B.C."/>
            <person name="Sharon I."/>
            <person name="Castelle C.J."/>
            <person name="Singh A."/>
            <person name="Wilkins M.J."/>
            <person name="Williams K.H."/>
            <person name="Banfield J.F."/>
        </authorList>
    </citation>
    <scope>NUCLEOTIDE SEQUENCE [LARGE SCALE GENOMIC DNA]</scope>
</reference>
<sequence length="72" mass="8154">MKDNTDKLIDKLLSGKAAKKYQGKQVVIIAGKAHILPDNDKASVELVNKLEKKYPKQIPHLLFVPRPETYIL</sequence>
<evidence type="ECO:0000313" key="1">
    <source>
        <dbReference type="EMBL" id="KKS20639.1"/>
    </source>
</evidence>
<dbReference type="Proteomes" id="UP000034371">
    <property type="component" value="Unassembled WGS sequence"/>
</dbReference>
<evidence type="ECO:0000313" key="2">
    <source>
        <dbReference type="Proteomes" id="UP000034371"/>
    </source>
</evidence>
<evidence type="ECO:0008006" key="3">
    <source>
        <dbReference type="Google" id="ProtNLM"/>
    </source>
</evidence>
<accession>A0A0G0X6G6</accession>
<proteinExistence type="predicted"/>
<dbReference type="AlphaFoldDB" id="A0A0G0X6G6"/>
<dbReference type="EMBL" id="LCBY01000057">
    <property type="protein sequence ID" value="KKS20639.1"/>
    <property type="molecule type" value="Genomic_DNA"/>
</dbReference>